<dbReference type="InterPro" id="IPR036709">
    <property type="entry name" value="Autotransporte_beta_dom_sf"/>
</dbReference>
<dbReference type="RefSeq" id="WP_232054877.1">
    <property type="nucleotide sequence ID" value="NZ_LR698987.1"/>
</dbReference>
<dbReference type="EMBL" id="LS483470">
    <property type="protein sequence ID" value="SQI40083.1"/>
    <property type="molecule type" value="Genomic_DNA"/>
</dbReference>
<dbReference type="GO" id="GO:0019867">
    <property type="term" value="C:outer membrane"/>
    <property type="evidence" value="ECO:0007669"/>
    <property type="project" value="InterPro"/>
</dbReference>
<evidence type="ECO:0000313" key="4">
    <source>
        <dbReference type="Proteomes" id="UP000249005"/>
    </source>
</evidence>
<feature type="signal peptide" evidence="1">
    <location>
        <begin position="1"/>
        <end position="34"/>
    </location>
</feature>
<dbReference type="Gene3D" id="2.40.128.130">
    <property type="entry name" value="Autotransporter beta-domain"/>
    <property type="match status" value="1"/>
</dbReference>
<feature type="chain" id="PRO_5016120437" evidence="1">
    <location>
        <begin position="35"/>
        <end position="1092"/>
    </location>
</feature>
<dbReference type="PROSITE" id="PS51208">
    <property type="entry name" value="AUTOTRANSPORTER"/>
    <property type="match status" value="1"/>
</dbReference>
<dbReference type="Proteomes" id="UP000249005">
    <property type="component" value="Chromosome 1"/>
</dbReference>
<dbReference type="InterPro" id="IPR011050">
    <property type="entry name" value="Pectin_lyase_fold/virulence"/>
</dbReference>
<dbReference type="InterPro" id="IPR012332">
    <property type="entry name" value="Autotransporter_pectin_lyase_C"/>
</dbReference>
<dbReference type="SUPFAM" id="SSF103515">
    <property type="entry name" value="Autotransporter"/>
    <property type="match status" value="1"/>
</dbReference>
<dbReference type="SMART" id="SM00869">
    <property type="entry name" value="Autotransporter"/>
    <property type="match status" value="1"/>
</dbReference>
<dbReference type="Pfam" id="PF18883">
    <property type="entry name" value="AC_1"/>
    <property type="match status" value="1"/>
</dbReference>
<feature type="domain" description="Autotransporter" evidence="2">
    <location>
        <begin position="807"/>
        <end position="1092"/>
    </location>
</feature>
<dbReference type="InterPro" id="IPR005546">
    <property type="entry name" value="Autotransporte_beta"/>
</dbReference>
<dbReference type="PROSITE" id="PS51257">
    <property type="entry name" value="PROKAR_LIPOPROTEIN"/>
    <property type="match status" value="1"/>
</dbReference>
<dbReference type="PANTHER" id="PTHR12338">
    <property type="entry name" value="AUTOTRANSPORTER"/>
    <property type="match status" value="1"/>
</dbReference>
<evidence type="ECO:0000313" key="3">
    <source>
        <dbReference type="EMBL" id="SQI40083.1"/>
    </source>
</evidence>
<evidence type="ECO:0000259" key="2">
    <source>
        <dbReference type="PROSITE" id="PS51208"/>
    </source>
</evidence>
<dbReference type="InterPro" id="IPR050909">
    <property type="entry name" value="Bact_Autotransporter_VF"/>
</dbReference>
<dbReference type="KEGG" id="lri:NCTC12151_01543"/>
<keyword evidence="1" id="KW-0732">Signal</keyword>
<proteinExistence type="predicted"/>
<dbReference type="CDD" id="cd01344">
    <property type="entry name" value="PL2_Passenger_AT"/>
    <property type="match status" value="1"/>
</dbReference>
<evidence type="ECO:0000256" key="1">
    <source>
        <dbReference type="SAM" id="SignalP"/>
    </source>
</evidence>
<dbReference type="PANTHER" id="PTHR12338:SF5">
    <property type="entry name" value="ANTIGEN 43-RELATED"/>
    <property type="match status" value="1"/>
</dbReference>
<dbReference type="AlphaFoldDB" id="A0A2X4UMC5"/>
<accession>A0A2X4UMC5</accession>
<dbReference type="Pfam" id="PF03797">
    <property type="entry name" value="Autotransporter"/>
    <property type="match status" value="1"/>
</dbReference>
<organism evidence="3 4">
    <name type="scientific">Leminorella richardii</name>
    <dbReference type="NCBI Taxonomy" id="158841"/>
    <lineage>
        <taxon>Bacteria</taxon>
        <taxon>Pseudomonadati</taxon>
        <taxon>Pseudomonadota</taxon>
        <taxon>Gammaproteobacteria</taxon>
        <taxon>Enterobacterales</taxon>
        <taxon>Budviciaceae</taxon>
        <taxon>Leminorella</taxon>
    </lineage>
</organism>
<sequence>MKINNFHLPVKNNKKLFRRSAVSLSLLMSLSCLAYEAEAACSESFPGSGGYTCIGAGSVSQTIIGDNLSISISDDFSFEQNANSGLEISASGGVKVEQAVGGPSLITNGTALYVEKTGSGSVEVDINSFISGIYIDSTDDNENISIRVKNDVDGSIDGIASYNRGSGTTLINIDGNVIGQNGRGVIASNYGSDIRVDVTGNVNAFYSGVEVENQGSGKSDIYVGGNIVSQGMGWADGIHAINGVSSTDLTILVDGSITVPNGDASYSNGIYAQNSGTGNTDITVKGKVTGGNSLSNAQGIFVRHGGNDLTINALGGVSGGYAGIKAQNEGTGLTLINTAGEINSGLTGIDVQNDSRATGLTVRSSSDIQAGMVGIKAINWGSGATDIFSAGAIESDDDGIYLDHRGADLRLVAQGSITSEQANGISVVSYAQSDARLSITATSQVYGEEDGIFVIGGGNDGVVNITASDSVTGQNGTGIYIYSNLLDATVDIASTVKGGNGTAIDMENAGKSATLVLRHGWALEGQAIATQEGNDTLRLAGLANGSLSLAQIGNDADANAIMGFERVEKVDSSIWTLTGNQQFGGFESAALSGGGLVLDNASFLLAGAASTFDIERGTTLYVKGASSIDGALSSRGTIDLNTTGTPDNTLTVTGDFTSSDSLLRFGTQLGADGSPTSLLVVEGNTFGQGRVQVDNLGGLGAQTIEGIKLIHVEQDSNATFEKNSRIVAGSYDYDLVKKGGNWYLTSVYQEPTPEPETEIEPKPEEGKHVYRPEAGSYLANYMASNTLFITRLHDRLGETQYTDVLTGEKKVTSLWMRHVGGHNRFRDGSGQLHTQSNRYVLQLGGDLAQWSTSGLDRWHLGAMAGYANQRSNTEAKYSKYRSRGSVEGYSAGLYGTWYANDREKTGSYVDAWALYNWFDSDVKGEELKSESYSSRGVTASVEGGYTIKLGERLSDGVVYYLQPKAQVVWMNVRTKDHTESNGTRIAFRGDGNIQTRLGLRAYMNGRADSDKNTDRKFQPFVEANWLHNTNDFSLRMDDVNNRVAGAKNLAELKLGVEGQISKELDIWTNVAQQLGDQGYSDTQAMMGIKYRF</sequence>
<reference evidence="3 4" key="1">
    <citation type="submission" date="2018-06" db="EMBL/GenBank/DDBJ databases">
        <authorList>
            <consortium name="Pathogen Informatics"/>
            <person name="Doyle S."/>
        </authorList>
    </citation>
    <scope>NUCLEOTIDE SEQUENCE [LARGE SCALE GENOMIC DNA]</scope>
    <source>
        <strain evidence="3 4">NCTC12151</strain>
    </source>
</reference>
<gene>
    <name evidence="3" type="primary">icsA_4</name>
    <name evidence="3" type="ORF">NCTC12151_01543</name>
</gene>
<keyword evidence="4" id="KW-1185">Reference proteome</keyword>
<dbReference type="SUPFAM" id="SSF51126">
    <property type="entry name" value="Pectin lyase-like"/>
    <property type="match status" value="1"/>
</dbReference>
<dbReference type="Gene3D" id="2.160.20.20">
    <property type="match status" value="1"/>
</dbReference>
<dbReference type="InterPro" id="IPR043990">
    <property type="entry name" value="AC_1"/>
</dbReference>
<dbReference type="NCBIfam" id="TIGR01414">
    <property type="entry name" value="autotrans_barl"/>
    <property type="match status" value="1"/>
</dbReference>
<dbReference type="InterPro" id="IPR006315">
    <property type="entry name" value="OM_autotransptr_brl_dom"/>
</dbReference>
<protein>
    <submittedName>
        <fullName evidence="3">Outer membrane protein IcsA autotransporter</fullName>
    </submittedName>
</protein>
<name>A0A2X4UMC5_9GAMM</name>